<feature type="compositionally biased region" description="Acidic residues" evidence="3">
    <location>
        <begin position="275"/>
        <end position="295"/>
    </location>
</feature>
<feature type="compositionally biased region" description="Basic and acidic residues" evidence="3">
    <location>
        <begin position="170"/>
        <end position="183"/>
    </location>
</feature>
<feature type="region of interest" description="Disordered" evidence="3">
    <location>
        <begin position="235"/>
        <end position="306"/>
    </location>
</feature>
<evidence type="ECO:0000313" key="5">
    <source>
        <dbReference type="EMBL" id="KAF8485384.1"/>
    </source>
</evidence>
<feature type="domain" description="SH3" evidence="4">
    <location>
        <begin position="310"/>
        <end position="372"/>
    </location>
</feature>
<feature type="compositionally biased region" description="Low complexity" evidence="3">
    <location>
        <begin position="129"/>
        <end position="141"/>
    </location>
</feature>
<evidence type="ECO:0000256" key="1">
    <source>
        <dbReference type="ARBA" id="ARBA00022443"/>
    </source>
</evidence>
<evidence type="ECO:0000256" key="2">
    <source>
        <dbReference type="PROSITE-ProRule" id="PRU00192"/>
    </source>
</evidence>
<feature type="compositionally biased region" description="Pro residues" evidence="3">
    <location>
        <begin position="18"/>
        <end position="31"/>
    </location>
</feature>
<dbReference type="InterPro" id="IPR001452">
    <property type="entry name" value="SH3_domain"/>
</dbReference>
<keyword evidence="6" id="KW-1185">Reference proteome</keyword>
<comment type="caution">
    <text evidence="5">The sequence shown here is derived from an EMBL/GenBank/DDBJ whole genome shotgun (WGS) entry which is preliminary data.</text>
</comment>
<dbReference type="InterPro" id="IPR036028">
    <property type="entry name" value="SH3-like_dom_sf"/>
</dbReference>
<dbReference type="SUPFAM" id="SSF50044">
    <property type="entry name" value="SH3-domain"/>
    <property type="match status" value="1"/>
</dbReference>
<protein>
    <recommendedName>
        <fullName evidence="4">SH3 domain-containing protein</fullName>
    </recommendedName>
</protein>
<feature type="compositionally biased region" description="Low complexity" evidence="3">
    <location>
        <begin position="66"/>
        <end position="76"/>
    </location>
</feature>
<organism evidence="5 6">
    <name type="scientific">Russula ochroleuca</name>
    <dbReference type="NCBI Taxonomy" id="152965"/>
    <lineage>
        <taxon>Eukaryota</taxon>
        <taxon>Fungi</taxon>
        <taxon>Dikarya</taxon>
        <taxon>Basidiomycota</taxon>
        <taxon>Agaricomycotina</taxon>
        <taxon>Agaricomycetes</taxon>
        <taxon>Russulales</taxon>
        <taxon>Russulaceae</taxon>
        <taxon>Russula</taxon>
    </lineage>
</organism>
<feature type="non-terminal residue" evidence="5">
    <location>
        <position position="1"/>
    </location>
</feature>
<evidence type="ECO:0000313" key="6">
    <source>
        <dbReference type="Proteomes" id="UP000759537"/>
    </source>
</evidence>
<feature type="compositionally biased region" description="Low complexity" evidence="3">
    <location>
        <begin position="149"/>
        <end position="168"/>
    </location>
</feature>
<dbReference type="OrthoDB" id="19092at2759"/>
<sequence length="384" mass="40318">DTPSLTVTISKLSSSSPFPSPGSPFFPPPIPSAHEYAPIPLPSSKRRSTESRMMNVGSNKTDHESAASQSPSTATPTTPPPSSFPASLIESAKSPLDNNQSNLKSPSRNSLRSSRDSLTSSRPAPPSPAGSRRTSAALSRHSSTRSPRRASSSSAVAAPAQAAASMAPVKIRDFAFPDEDARHAGTGPLTPRPNRRLQRPLSTEHDDPSSAGGGGPYGFTGWGLGRLGWFGARSSTSASAGTVTGTPDDYAASTGSGPSQRDFARNFTDAMSPEYEADDPYESLDDDDDDDDVDDDRFGGAGGNGEQRPLIPGLYRALYVFEPEGTAEMALEEDQIVRVIGRGGGVGWAIVARDGDEGHALVPEGYLELVSLDRDSEQVGEEDG</sequence>
<proteinExistence type="predicted"/>
<feature type="compositionally biased region" description="Low complexity" evidence="3">
    <location>
        <begin position="235"/>
        <end position="246"/>
    </location>
</feature>
<feature type="region of interest" description="Disordered" evidence="3">
    <location>
        <begin position="1"/>
        <end position="218"/>
    </location>
</feature>
<reference evidence="5" key="2">
    <citation type="journal article" date="2020" name="Nat. Commun.">
        <title>Large-scale genome sequencing of mycorrhizal fungi provides insights into the early evolution of symbiotic traits.</title>
        <authorList>
            <person name="Miyauchi S."/>
            <person name="Kiss E."/>
            <person name="Kuo A."/>
            <person name="Drula E."/>
            <person name="Kohler A."/>
            <person name="Sanchez-Garcia M."/>
            <person name="Morin E."/>
            <person name="Andreopoulos B."/>
            <person name="Barry K.W."/>
            <person name="Bonito G."/>
            <person name="Buee M."/>
            <person name="Carver A."/>
            <person name="Chen C."/>
            <person name="Cichocki N."/>
            <person name="Clum A."/>
            <person name="Culley D."/>
            <person name="Crous P.W."/>
            <person name="Fauchery L."/>
            <person name="Girlanda M."/>
            <person name="Hayes R.D."/>
            <person name="Keri Z."/>
            <person name="LaButti K."/>
            <person name="Lipzen A."/>
            <person name="Lombard V."/>
            <person name="Magnuson J."/>
            <person name="Maillard F."/>
            <person name="Murat C."/>
            <person name="Nolan M."/>
            <person name="Ohm R.A."/>
            <person name="Pangilinan J."/>
            <person name="Pereira M.F."/>
            <person name="Perotto S."/>
            <person name="Peter M."/>
            <person name="Pfister S."/>
            <person name="Riley R."/>
            <person name="Sitrit Y."/>
            <person name="Stielow J.B."/>
            <person name="Szollosi G."/>
            <person name="Zifcakova L."/>
            <person name="Stursova M."/>
            <person name="Spatafora J.W."/>
            <person name="Tedersoo L."/>
            <person name="Vaario L.M."/>
            <person name="Yamada A."/>
            <person name="Yan M."/>
            <person name="Wang P."/>
            <person name="Xu J."/>
            <person name="Bruns T."/>
            <person name="Baldrian P."/>
            <person name="Vilgalys R."/>
            <person name="Dunand C."/>
            <person name="Henrissat B."/>
            <person name="Grigoriev I.V."/>
            <person name="Hibbett D."/>
            <person name="Nagy L.G."/>
            <person name="Martin F.M."/>
        </authorList>
    </citation>
    <scope>NUCLEOTIDE SEQUENCE</scope>
    <source>
        <strain evidence="5">Prilba</strain>
    </source>
</reference>
<accession>A0A9P5TCR1</accession>
<evidence type="ECO:0000256" key="3">
    <source>
        <dbReference type="SAM" id="MobiDB-lite"/>
    </source>
</evidence>
<dbReference type="Proteomes" id="UP000759537">
    <property type="component" value="Unassembled WGS sequence"/>
</dbReference>
<evidence type="ECO:0000259" key="4">
    <source>
        <dbReference type="PROSITE" id="PS50002"/>
    </source>
</evidence>
<dbReference type="Gene3D" id="2.30.30.40">
    <property type="entry name" value="SH3 Domains"/>
    <property type="match status" value="1"/>
</dbReference>
<reference evidence="5" key="1">
    <citation type="submission" date="2019-10" db="EMBL/GenBank/DDBJ databases">
        <authorList>
            <consortium name="DOE Joint Genome Institute"/>
            <person name="Kuo A."/>
            <person name="Miyauchi S."/>
            <person name="Kiss E."/>
            <person name="Drula E."/>
            <person name="Kohler A."/>
            <person name="Sanchez-Garcia M."/>
            <person name="Andreopoulos B."/>
            <person name="Barry K.W."/>
            <person name="Bonito G."/>
            <person name="Buee M."/>
            <person name="Carver A."/>
            <person name="Chen C."/>
            <person name="Cichocki N."/>
            <person name="Clum A."/>
            <person name="Culley D."/>
            <person name="Crous P.W."/>
            <person name="Fauchery L."/>
            <person name="Girlanda M."/>
            <person name="Hayes R."/>
            <person name="Keri Z."/>
            <person name="LaButti K."/>
            <person name="Lipzen A."/>
            <person name="Lombard V."/>
            <person name="Magnuson J."/>
            <person name="Maillard F."/>
            <person name="Morin E."/>
            <person name="Murat C."/>
            <person name="Nolan M."/>
            <person name="Ohm R."/>
            <person name="Pangilinan J."/>
            <person name="Pereira M."/>
            <person name="Perotto S."/>
            <person name="Peter M."/>
            <person name="Riley R."/>
            <person name="Sitrit Y."/>
            <person name="Stielow B."/>
            <person name="Szollosi G."/>
            <person name="Zifcakova L."/>
            <person name="Stursova M."/>
            <person name="Spatafora J.W."/>
            <person name="Tedersoo L."/>
            <person name="Vaario L.-M."/>
            <person name="Yamada A."/>
            <person name="Yan M."/>
            <person name="Wang P."/>
            <person name="Xu J."/>
            <person name="Bruns T."/>
            <person name="Baldrian P."/>
            <person name="Vilgalys R."/>
            <person name="Henrissat B."/>
            <person name="Grigoriev I.V."/>
            <person name="Hibbett D."/>
            <person name="Nagy L.G."/>
            <person name="Martin F.M."/>
        </authorList>
    </citation>
    <scope>NUCLEOTIDE SEQUENCE</scope>
    <source>
        <strain evidence="5">Prilba</strain>
    </source>
</reference>
<gene>
    <name evidence="5" type="ORF">DFH94DRAFT_624645</name>
</gene>
<name>A0A9P5TCR1_9AGAM</name>
<feature type="compositionally biased region" description="Polar residues" evidence="3">
    <location>
        <begin position="1"/>
        <end position="12"/>
    </location>
</feature>
<dbReference type="Pfam" id="PF07653">
    <property type="entry name" value="SH3_2"/>
    <property type="match status" value="1"/>
</dbReference>
<keyword evidence="1 2" id="KW-0728">SH3 domain</keyword>
<feature type="compositionally biased region" description="Low complexity" evidence="3">
    <location>
        <begin position="101"/>
        <end position="122"/>
    </location>
</feature>
<dbReference type="PROSITE" id="PS50002">
    <property type="entry name" value="SH3"/>
    <property type="match status" value="1"/>
</dbReference>
<dbReference type="AlphaFoldDB" id="A0A9P5TCR1"/>
<dbReference type="SMART" id="SM00326">
    <property type="entry name" value="SH3"/>
    <property type="match status" value="1"/>
</dbReference>
<dbReference type="EMBL" id="WHVB01000003">
    <property type="protein sequence ID" value="KAF8485384.1"/>
    <property type="molecule type" value="Genomic_DNA"/>
</dbReference>